<sequence>MAFDKIENGGKILWKQDDIGGLTPAVTSKNQLISGSSTSMFLTGLNPKNGEILWRVFTGGEMLENAPAIYGNKVLALCKNGYLFAIE</sequence>
<accession>A0A090WWS3</accession>
<organism evidence="1 2">
    <name type="scientific">Jejuia pallidilutea</name>
    <dbReference type="NCBI Taxonomy" id="504487"/>
    <lineage>
        <taxon>Bacteria</taxon>
        <taxon>Pseudomonadati</taxon>
        <taxon>Bacteroidota</taxon>
        <taxon>Flavobacteriia</taxon>
        <taxon>Flavobacteriales</taxon>
        <taxon>Flavobacteriaceae</taxon>
        <taxon>Jejuia</taxon>
    </lineage>
</organism>
<protein>
    <submittedName>
        <fullName evidence="1">Uncharacterized protein</fullName>
    </submittedName>
</protein>
<dbReference type="InterPro" id="IPR011047">
    <property type="entry name" value="Quinoprotein_ADH-like_sf"/>
</dbReference>
<evidence type="ECO:0000313" key="2">
    <source>
        <dbReference type="Proteomes" id="UP000029646"/>
    </source>
</evidence>
<evidence type="ECO:0000313" key="1">
    <source>
        <dbReference type="EMBL" id="GAL71822.1"/>
    </source>
</evidence>
<dbReference type="Proteomes" id="UP000029646">
    <property type="component" value="Unassembled WGS sequence"/>
</dbReference>
<gene>
    <name evidence="1" type="ORF">JCM19302_1262</name>
</gene>
<dbReference type="EMBL" id="BBNS01000016">
    <property type="protein sequence ID" value="GAL71822.1"/>
    <property type="molecule type" value="Genomic_DNA"/>
</dbReference>
<dbReference type="AlphaFoldDB" id="A0A090WWS3"/>
<proteinExistence type="predicted"/>
<dbReference type="InterPro" id="IPR015943">
    <property type="entry name" value="WD40/YVTN_repeat-like_dom_sf"/>
</dbReference>
<dbReference type="Gene3D" id="2.130.10.10">
    <property type="entry name" value="YVTN repeat-like/Quinoprotein amine dehydrogenase"/>
    <property type="match status" value="1"/>
</dbReference>
<reference evidence="1 2" key="1">
    <citation type="journal article" date="2014" name="Genome Announc.">
        <title>Draft Genome Sequence of Marine Flavobacterium Jejuia pallidilutea Strain 11shimoA1 and Pigmentation Mutants.</title>
        <authorList>
            <person name="Takatani N."/>
            <person name="Nakanishi M."/>
            <person name="Meirelles P."/>
            <person name="Mino S."/>
            <person name="Suda W."/>
            <person name="Oshima K."/>
            <person name="Hattori M."/>
            <person name="Ohkuma M."/>
            <person name="Hosokawa M."/>
            <person name="Miyashita K."/>
            <person name="Thompson F.L."/>
            <person name="Niwa A."/>
            <person name="Sawabe T."/>
            <person name="Sawabe T."/>
        </authorList>
    </citation>
    <scope>NUCLEOTIDE SEQUENCE [LARGE SCALE GENOMIC DNA]</scope>
    <source>
        <strain evidence="2">JCM19302</strain>
    </source>
</reference>
<comment type="caution">
    <text evidence="1">The sequence shown here is derived from an EMBL/GenBank/DDBJ whole genome shotgun (WGS) entry which is preliminary data.</text>
</comment>
<dbReference type="SUPFAM" id="SSF50998">
    <property type="entry name" value="Quinoprotein alcohol dehydrogenase-like"/>
    <property type="match status" value="1"/>
</dbReference>
<name>A0A090WWS3_9FLAO</name>